<feature type="region of interest" description="Disordered" evidence="3">
    <location>
        <begin position="303"/>
        <end position="336"/>
    </location>
</feature>
<dbReference type="Pfam" id="PF01657">
    <property type="entry name" value="Stress-antifung"/>
    <property type="match status" value="1"/>
</dbReference>
<dbReference type="EMBL" id="JAGYWB010000016">
    <property type="protein sequence ID" value="KAI0496823.1"/>
    <property type="molecule type" value="Genomic_DNA"/>
</dbReference>
<feature type="domain" description="Gnk2-homologous" evidence="5">
    <location>
        <begin position="15"/>
        <end position="118"/>
    </location>
</feature>
<evidence type="ECO:0000259" key="5">
    <source>
        <dbReference type="PROSITE" id="PS51473"/>
    </source>
</evidence>
<dbReference type="Gene3D" id="3.30.430.20">
    <property type="entry name" value="Gnk2 domain, C-X8-C-X2-C motif"/>
    <property type="match status" value="1"/>
</dbReference>
<dbReference type="InterPro" id="IPR002902">
    <property type="entry name" value="GNK2"/>
</dbReference>
<proteinExistence type="predicted"/>
<evidence type="ECO:0000256" key="4">
    <source>
        <dbReference type="SAM" id="SignalP"/>
    </source>
</evidence>
<reference evidence="6" key="1">
    <citation type="journal article" date="2022" name="Front. Genet.">
        <title>Chromosome-Scale Assembly of the Dendrobium nobile Genome Provides Insights Into the Molecular Mechanism of the Biosynthesis of the Medicinal Active Ingredient of Dendrobium.</title>
        <authorList>
            <person name="Xu Q."/>
            <person name="Niu S.-C."/>
            <person name="Li K.-L."/>
            <person name="Zheng P.-J."/>
            <person name="Zhang X.-J."/>
            <person name="Jia Y."/>
            <person name="Liu Y."/>
            <person name="Niu Y.-X."/>
            <person name="Yu L.-H."/>
            <person name="Chen D.-F."/>
            <person name="Zhang G.-Q."/>
        </authorList>
    </citation>
    <scope>NUCLEOTIDE SEQUENCE</scope>
    <source>
        <tissue evidence="6">Leaf</tissue>
    </source>
</reference>
<feature type="chain" id="PRO_5035761018" description="Gnk2-homologous domain-containing protein" evidence="4">
    <location>
        <begin position="20"/>
        <end position="455"/>
    </location>
</feature>
<feature type="region of interest" description="Disordered" evidence="3">
    <location>
        <begin position="432"/>
        <end position="455"/>
    </location>
</feature>
<feature type="compositionally biased region" description="Basic and acidic residues" evidence="3">
    <location>
        <begin position="303"/>
        <end position="312"/>
    </location>
</feature>
<feature type="compositionally biased region" description="Low complexity" evidence="3">
    <location>
        <begin position="432"/>
        <end position="446"/>
    </location>
</feature>
<evidence type="ECO:0000256" key="2">
    <source>
        <dbReference type="ARBA" id="ARBA00022737"/>
    </source>
</evidence>
<dbReference type="CDD" id="cd23509">
    <property type="entry name" value="Gnk2-like"/>
    <property type="match status" value="1"/>
</dbReference>
<accession>A0A8T3AKQ0</accession>
<dbReference type="InterPro" id="IPR038408">
    <property type="entry name" value="GNK2_sf"/>
</dbReference>
<name>A0A8T3AKQ0_DENNO</name>
<evidence type="ECO:0000313" key="7">
    <source>
        <dbReference type="Proteomes" id="UP000829196"/>
    </source>
</evidence>
<sequence length="455" mass="51875">MDFHHHLLLLVLLLPFANCDETICRNPTKNKNIISSINKVVKTLVQLTPATGYYEYSSGKRGEAVHGVGWCSPYINTINCAICVAVISDNLLNSCKYHLCGSTWSGDSCYLEHLLEDVPWCMLFVDDILLVDKTREGVKDPGQSTPFYPYYTPPLYAGVPPTYLFPPYYPPPPHQPATAGPSTAAAAEQETDGRMLIALEGDTFYPSKQLTHKIRDIIRSRFDAPYVSWKKVPKEVREMWFREFEKEFYWLPQHNDMIRKNFEKRGSTRMRDMFTDIRKSGKRPLWIGEVIWAELNAAWGSEEYSRRRDQNRQNRASDIGVLGSSLHTGGSVPHTEHRRHLKEMLGREPTLVELHSRTHKRQEDQQWIDERSRKAHEDYTRLRETHAASGEGSSGGSVEYSEYRIWSQAVEGMHHGRVYGLGAQAQAYEGMTSSTSSSFTPSSHDSLQAQQISAL</sequence>
<evidence type="ECO:0000256" key="3">
    <source>
        <dbReference type="SAM" id="MobiDB-lite"/>
    </source>
</evidence>
<keyword evidence="1 4" id="KW-0732">Signal</keyword>
<dbReference type="Proteomes" id="UP000829196">
    <property type="component" value="Unassembled WGS sequence"/>
</dbReference>
<dbReference type="OrthoDB" id="1305100at2759"/>
<dbReference type="AlphaFoldDB" id="A0A8T3AKQ0"/>
<evidence type="ECO:0000313" key="6">
    <source>
        <dbReference type="EMBL" id="KAI0496823.1"/>
    </source>
</evidence>
<comment type="caution">
    <text evidence="6">The sequence shown here is derived from an EMBL/GenBank/DDBJ whole genome shotgun (WGS) entry which is preliminary data.</text>
</comment>
<dbReference type="PROSITE" id="PS51473">
    <property type="entry name" value="GNK2"/>
    <property type="match status" value="1"/>
</dbReference>
<evidence type="ECO:0000256" key="1">
    <source>
        <dbReference type="ARBA" id="ARBA00022729"/>
    </source>
</evidence>
<protein>
    <recommendedName>
        <fullName evidence="5">Gnk2-homologous domain-containing protein</fullName>
    </recommendedName>
</protein>
<keyword evidence="2" id="KW-0677">Repeat</keyword>
<keyword evidence="7" id="KW-1185">Reference proteome</keyword>
<dbReference type="InterPro" id="IPR004252">
    <property type="entry name" value="Probable_transposase_24"/>
</dbReference>
<dbReference type="Pfam" id="PF03004">
    <property type="entry name" value="Transposase_24"/>
    <property type="match status" value="1"/>
</dbReference>
<organism evidence="6 7">
    <name type="scientific">Dendrobium nobile</name>
    <name type="common">Orchid</name>
    <dbReference type="NCBI Taxonomy" id="94219"/>
    <lineage>
        <taxon>Eukaryota</taxon>
        <taxon>Viridiplantae</taxon>
        <taxon>Streptophyta</taxon>
        <taxon>Embryophyta</taxon>
        <taxon>Tracheophyta</taxon>
        <taxon>Spermatophyta</taxon>
        <taxon>Magnoliopsida</taxon>
        <taxon>Liliopsida</taxon>
        <taxon>Asparagales</taxon>
        <taxon>Orchidaceae</taxon>
        <taxon>Epidendroideae</taxon>
        <taxon>Malaxideae</taxon>
        <taxon>Dendrobiinae</taxon>
        <taxon>Dendrobium</taxon>
    </lineage>
</organism>
<gene>
    <name evidence="6" type="ORF">KFK09_023147</name>
</gene>
<feature type="signal peptide" evidence="4">
    <location>
        <begin position="1"/>
        <end position="19"/>
    </location>
</feature>
<dbReference type="SMR" id="A0A8T3AKQ0"/>